<sequence length="50" mass="5783">MNELFTILSEIVNFIMALGMLSIALDLSRAKKDLREMKQILLEKEDKNSK</sequence>
<dbReference type="RefSeq" id="WP_369948540.1">
    <property type="nucleotide sequence ID" value="NZ_JBCLSH010000026.1"/>
</dbReference>
<evidence type="ECO:0000313" key="3">
    <source>
        <dbReference type="Proteomes" id="UP001565283"/>
    </source>
</evidence>
<organism evidence="2 3">
    <name type="scientific">Lactococcus ileimucosae</name>
    <dbReference type="NCBI Taxonomy" id="2941329"/>
    <lineage>
        <taxon>Bacteria</taxon>
        <taxon>Bacillati</taxon>
        <taxon>Bacillota</taxon>
        <taxon>Bacilli</taxon>
        <taxon>Lactobacillales</taxon>
        <taxon>Streptococcaceae</taxon>
        <taxon>Lactococcus</taxon>
    </lineage>
</organism>
<dbReference type="Proteomes" id="UP001565283">
    <property type="component" value="Unassembled WGS sequence"/>
</dbReference>
<feature type="transmembrane region" description="Helical" evidence="1">
    <location>
        <begin position="6"/>
        <end position="28"/>
    </location>
</feature>
<keyword evidence="3" id="KW-1185">Reference proteome</keyword>
<name>A0ABV4D3A7_9LACT</name>
<gene>
    <name evidence="2" type="ORF">AALA52_07225</name>
</gene>
<comment type="caution">
    <text evidence="2">The sequence shown here is derived from an EMBL/GenBank/DDBJ whole genome shotgun (WGS) entry which is preliminary data.</text>
</comment>
<evidence type="ECO:0000313" key="2">
    <source>
        <dbReference type="EMBL" id="MEY8444028.1"/>
    </source>
</evidence>
<reference evidence="2 3" key="1">
    <citation type="submission" date="2024-03" db="EMBL/GenBank/DDBJ databases">
        <title>Mouse gut bacterial collection (mGBC) of GemPharmatech.</title>
        <authorList>
            <person name="He Y."/>
            <person name="Dong L."/>
            <person name="Wu D."/>
            <person name="Gao X."/>
            <person name="Lin Z."/>
        </authorList>
    </citation>
    <scope>NUCLEOTIDE SEQUENCE [LARGE SCALE GENOMIC DNA]</scope>
    <source>
        <strain evidence="2 3">61-15</strain>
    </source>
</reference>
<dbReference type="EMBL" id="JBCLSH010000026">
    <property type="protein sequence ID" value="MEY8444028.1"/>
    <property type="molecule type" value="Genomic_DNA"/>
</dbReference>
<proteinExistence type="predicted"/>
<keyword evidence="1" id="KW-0812">Transmembrane</keyword>
<evidence type="ECO:0008006" key="4">
    <source>
        <dbReference type="Google" id="ProtNLM"/>
    </source>
</evidence>
<protein>
    <recommendedName>
        <fullName evidence="4">YvrJ family protein</fullName>
    </recommendedName>
</protein>
<keyword evidence="1" id="KW-1133">Transmembrane helix</keyword>
<accession>A0ABV4D3A7</accession>
<keyword evidence="1" id="KW-0472">Membrane</keyword>
<evidence type="ECO:0000256" key="1">
    <source>
        <dbReference type="SAM" id="Phobius"/>
    </source>
</evidence>